<dbReference type="GO" id="GO:0046872">
    <property type="term" value="F:metal ion binding"/>
    <property type="evidence" value="ECO:0007669"/>
    <property type="project" value="UniProtKB-KW"/>
</dbReference>
<comment type="cofactor">
    <cofactor evidence="12">
        <name>[2Fe-2S] cluster</name>
        <dbReference type="ChEBI" id="CHEBI:190135"/>
    </cofactor>
    <text evidence="12">Binds 1 [2Fe-2S] cluster per subunit.</text>
</comment>
<keyword evidence="7" id="KW-0249">Electron transport</keyword>
<keyword evidence="4 12" id="KW-0001">2Fe-2S</keyword>
<dbReference type="RefSeq" id="WP_149486687.1">
    <property type="nucleotide sequence ID" value="NZ_CP036150.1"/>
</dbReference>
<evidence type="ECO:0000259" key="13">
    <source>
        <dbReference type="PROSITE" id="PS51384"/>
    </source>
</evidence>
<dbReference type="GO" id="GO:0050660">
    <property type="term" value="F:flavin adenine dinucleotide binding"/>
    <property type="evidence" value="ECO:0007669"/>
    <property type="project" value="InterPro"/>
</dbReference>
<dbReference type="SUPFAM" id="SSF52343">
    <property type="entry name" value="Ferredoxin reductase-like, C-terminal NADP-linked domain"/>
    <property type="match status" value="1"/>
</dbReference>
<dbReference type="InterPro" id="IPR050353">
    <property type="entry name" value="PyrK_electron_transfer"/>
</dbReference>
<dbReference type="OrthoDB" id="9789468at2"/>
<evidence type="ECO:0000256" key="7">
    <source>
        <dbReference type="ARBA" id="ARBA00022982"/>
    </source>
</evidence>
<dbReference type="Gene3D" id="3.40.50.80">
    <property type="entry name" value="Nucleotide-binding domain of ferredoxin-NADP reductase (FNR) module"/>
    <property type="match status" value="1"/>
</dbReference>
<keyword evidence="8 12" id="KW-0408">Iron</keyword>
<keyword evidence="3 11" id="KW-0285">Flavoprotein</keyword>
<gene>
    <name evidence="14" type="ORF">EXM22_11640</name>
</gene>
<comment type="cofactor">
    <cofactor evidence="11">
        <name>FAD</name>
        <dbReference type="ChEBI" id="CHEBI:57692"/>
    </cofactor>
    <text evidence="11">Binds 1 FAD per subunit.</text>
</comment>
<evidence type="ECO:0000256" key="5">
    <source>
        <dbReference type="ARBA" id="ARBA00022723"/>
    </source>
</evidence>
<feature type="binding site" evidence="12">
    <location>
        <position position="222"/>
    </location>
    <ligand>
        <name>[2Fe-2S] cluster</name>
        <dbReference type="ChEBI" id="CHEBI:190135"/>
    </ligand>
</feature>
<feature type="domain" description="FAD-binding FR-type" evidence="13">
    <location>
        <begin position="1"/>
        <end position="101"/>
    </location>
</feature>
<evidence type="ECO:0000256" key="3">
    <source>
        <dbReference type="ARBA" id="ARBA00022630"/>
    </source>
</evidence>
<dbReference type="EMBL" id="CP036150">
    <property type="protein sequence ID" value="QEN08606.1"/>
    <property type="molecule type" value="Genomic_DNA"/>
</dbReference>
<evidence type="ECO:0000256" key="9">
    <source>
        <dbReference type="ARBA" id="ARBA00023014"/>
    </source>
</evidence>
<keyword evidence="9 12" id="KW-0411">Iron-sulfur</keyword>
<evidence type="ECO:0000256" key="1">
    <source>
        <dbReference type="ARBA" id="ARBA00006422"/>
    </source>
</evidence>
<dbReference type="Gene3D" id="2.40.30.10">
    <property type="entry name" value="Translation factors"/>
    <property type="match status" value="1"/>
</dbReference>
<dbReference type="Pfam" id="PF10418">
    <property type="entry name" value="DHODB_Fe-S_bind"/>
    <property type="match status" value="1"/>
</dbReference>
<comment type="cofactor">
    <cofactor evidence="10">
        <name>[2Fe-2S] cluster</name>
        <dbReference type="ChEBI" id="CHEBI:190135"/>
    </cofactor>
</comment>
<feature type="binding site" evidence="12">
    <location>
        <position position="230"/>
    </location>
    <ligand>
        <name>[2Fe-2S] cluster</name>
        <dbReference type="ChEBI" id="CHEBI:190135"/>
    </ligand>
</feature>
<feature type="binding site" evidence="11">
    <location>
        <begin position="69"/>
        <end position="71"/>
    </location>
    <ligand>
        <name>FAD</name>
        <dbReference type="ChEBI" id="CHEBI:57692"/>
    </ligand>
</feature>
<accession>A0A5C1QPV7</accession>
<comment type="similarity">
    <text evidence="1">Belongs to the PyrK family.</text>
</comment>
<keyword evidence="5 12" id="KW-0479">Metal-binding</keyword>
<dbReference type="GO" id="GO:0006221">
    <property type="term" value="P:pyrimidine nucleotide biosynthetic process"/>
    <property type="evidence" value="ECO:0007669"/>
    <property type="project" value="InterPro"/>
</dbReference>
<evidence type="ECO:0000256" key="2">
    <source>
        <dbReference type="ARBA" id="ARBA00022448"/>
    </source>
</evidence>
<evidence type="ECO:0000256" key="12">
    <source>
        <dbReference type="PIRSR" id="PIRSR006816-2"/>
    </source>
</evidence>
<dbReference type="KEGG" id="ock:EXM22_11640"/>
<dbReference type="CDD" id="cd06218">
    <property type="entry name" value="DHOD_e_trans"/>
    <property type="match status" value="1"/>
</dbReference>
<dbReference type="PROSITE" id="PS51384">
    <property type="entry name" value="FAD_FR"/>
    <property type="match status" value="1"/>
</dbReference>
<dbReference type="InterPro" id="IPR012165">
    <property type="entry name" value="Cyt_c3_hydrogenase_gsu"/>
</dbReference>
<dbReference type="InterPro" id="IPR017938">
    <property type="entry name" value="Riboflavin_synthase-like_b-brl"/>
</dbReference>
<evidence type="ECO:0000256" key="4">
    <source>
        <dbReference type="ARBA" id="ARBA00022714"/>
    </source>
</evidence>
<dbReference type="GO" id="GO:0016491">
    <property type="term" value="F:oxidoreductase activity"/>
    <property type="evidence" value="ECO:0007669"/>
    <property type="project" value="InterPro"/>
</dbReference>
<dbReference type="InterPro" id="IPR039261">
    <property type="entry name" value="FNR_nucleotide-bd"/>
</dbReference>
<evidence type="ECO:0000313" key="14">
    <source>
        <dbReference type="EMBL" id="QEN08606.1"/>
    </source>
</evidence>
<dbReference type="Proteomes" id="UP000324209">
    <property type="component" value="Chromosome"/>
</dbReference>
<evidence type="ECO:0000313" key="15">
    <source>
        <dbReference type="Proteomes" id="UP000324209"/>
    </source>
</evidence>
<dbReference type="InterPro" id="IPR037117">
    <property type="entry name" value="Dihydroorotate_DH_ele_sf"/>
</dbReference>
<keyword evidence="2" id="KW-0813">Transport</keyword>
<evidence type="ECO:0000256" key="8">
    <source>
        <dbReference type="ARBA" id="ARBA00023004"/>
    </source>
</evidence>
<sequence length="259" mass="28208">MKNFISKILGQKSIARGYVELELSWPEDCETPKPGQFLTIRIQDQPVPLLRRPFALSSFNLDKRSASIVYQVRGKGTRILESLPAGSSLDILSPLGNSFTNPSKEETAILVAGGIGLGPILYFARELDRAGMNTILVFGCRDKTLIPNLPPLKNGSIQYCTDDGSAGFSGSSVAYLESLSLKELSQPRLYACGPTGMLRACHNFALKADLPCETAMEEMMACGVGACMGCVVELEGKEQKYARVCKDGPVFQSRDIKWT</sequence>
<organism evidence="14 15">
    <name type="scientific">Oceanispirochaeta crateris</name>
    <dbReference type="NCBI Taxonomy" id="2518645"/>
    <lineage>
        <taxon>Bacteria</taxon>
        <taxon>Pseudomonadati</taxon>
        <taxon>Spirochaetota</taxon>
        <taxon>Spirochaetia</taxon>
        <taxon>Spirochaetales</taxon>
        <taxon>Spirochaetaceae</taxon>
        <taxon>Oceanispirochaeta</taxon>
    </lineage>
</organism>
<proteinExistence type="inferred from homology"/>
<name>A0A5C1QPV7_9SPIO</name>
<dbReference type="PRINTS" id="PR00409">
    <property type="entry name" value="PHDIOXRDTASE"/>
</dbReference>
<feature type="binding site" evidence="12">
    <location>
        <position position="227"/>
    </location>
    <ligand>
        <name>[2Fe-2S] cluster</name>
        <dbReference type="ChEBI" id="CHEBI:190135"/>
    </ligand>
</feature>
<evidence type="ECO:0000256" key="6">
    <source>
        <dbReference type="ARBA" id="ARBA00022827"/>
    </source>
</evidence>
<evidence type="ECO:0000256" key="11">
    <source>
        <dbReference type="PIRSR" id="PIRSR006816-1"/>
    </source>
</evidence>
<evidence type="ECO:0000256" key="10">
    <source>
        <dbReference type="ARBA" id="ARBA00034078"/>
    </source>
</evidence>
<feature type="binding site" evidence="12">
    <location>
        <position position="245"/>
    </location>
    <ligand>
        <name>[2Fe-2S] cluster</name>
        <dbReference type="ChEBI" id="CHEBI:190135"/>
    </ligand>
</feature>
<keyword evidence="15" id="KW-1185">Reference proteome</keyword>
<dbReference type="InterPro" id="IPR019480">
    <property type="entry name" value="Dihydroorotate_DH_Fe-S-bd"/>
</dbReference>
<reference evidence="14 15" key="1">
    <citation type="submission" date="2019-02" db="EMBL/GenBank/DDBJ databases">
        <title>Complete Genome Sequence and Methylome Analysis of free living Spirochaetas.</title>
        <authorList>
            <person name="Fomenkov A."/>
            <person name="Dubinina G."/>
            <person name="Leshcheva N."/>
            <person name="Mikheeva N."/>
            <person name="Grabovich M."/>
            <person name="Vincze T."/>
            <person name="Roberts R.J."/>
        </authorList>
    </citation>
    <scope>NUCLEOTIDE SEQUENCE [LARGE SCALE GENOMIC DNA]</scope>
    <source>
        <strain evidence="14 15">K2</strain>
    </source>
</reference>
<dbReference type="SUPFAM" id="SSF63380">
    <property type="entry name" value="Riboflavin synthase domain-like"/>
    <property type="match status" value="1"/>
</dbReference>
<dbReference type="AlphaFoldDB" id="A0A5C1QPV7"/>
<dbReference type="PANTHER" id="PTHR43513:SF3">
    <property type="entry name" value="DIHYDROOROTATE DEHYDROGENASE B (NAD(+)), ELECTRON TRANSFER SUBUNIT-RELATED"/>
    <property type="match status" value="1"/>
</dbReference>
<dbReference type="PANTHER" id="PTHR43513">
    <property type="entry name" value="DIHYDROOROTATE DEHYDROGENASE B (NAD(+)), ELECTRON TRANSFER SUBUNIT"/>
    <property type="match status" value="1"/>
</dbReference>
<keyword evidence="6 11" id="KW-0274">FAD</keyword>
<dbReference type="InterPro" id="IPR017927">
    <property type="entry name" value="FAD-bd_FR_type"/>
</dbReference>
<dbReference type="GO" id="GO:0051537">
    <property type="term" value="F:2 iron, 2 sulfur cluster binding"/>
    <property type="evidence" value="ECO:0007669"/>
    <property type="project" value="UniProtKB-KW"/>
</dbReference>
<feature type="binding site" evidence="11">
    <location>
        <begin position="76"/>
        <end position="77"/>
    </location>
    <ligand>
        <name>FAD</name>
        <dbReference type="ChEBI" id="CHEBI:57692"/>
    </ligand>
</feature>
<protein>
    <submittedName>
        <fullName evidence="14">Dihydroorotate dehydrogenase electron transfer subunit</fullName>
    </submittedName>
</protein>
<dbReference type="PIRSF" id="PIRSF006816">
    <property type="entry name" value="Cyc3_hyd_g"/>
    <property type="match status" value="1"/>
</dbReference>
<dbReference type="Gene3D" id="2.10.240.10">
    <property type="entry name" value="Dihydroorotate dehydrogenase, electron transfer subunit"/>
    <property type="match status" value="1"/>
</dbReference>